<sequence length="286" mass="31411">MRGKTEAITRGALADFLRQRRDALSPEVVGLRAGLRRRAPGLRRDEVARLANMSTTYYERLEQGRGPQPSAAILGGLARALRLDPDERAYLHLLAGHAEPVVAAPAAAVDPRLLSVMRAMAATFPAFVTDDLGTVAAQNELYTRLFGRVAGRPRREGNLFWGWFASGRLRRSVLNPPEHQESIGRNFVAYLRVVVAKRGYDVAAAALVADLCAASEEFLRMWDEHRVSSSPFPVLSVLDDRVGRLDFEGALMVNSRLGQRLYSLHAVTGTPTQQRLTALIVGSSAR</sequence>
<proteinExistence type="predicted"/>
<dbReference type="Proteomes" id="UP000239494">
    <property type="component" value="Unassembled WGS sequence"/>
</dbReference>
<dbReference type="PANTHER" id="PTHR35010:SF2">
    <property type="entry name" value="BLL4672 PROTEIN"/>
    <property type="match status" value="1"/>
</dbReference>
<dbReference type="OrthoDB" id="3608749at2"/>
<protein>
    <submittedName>
        <fullName evidence="2">Helix-turn-helix protein</fullName>
    </submittedName>
</protein>
<dbReference type="GO" id="GO:0003677">
    <property type="term" value="F:DNA binding"/>
    <property type="evidence" value="ECO:0007669"/>
    <property type="project" value="InterPro"/>
</dbReference>
<dbReference type="SMART" id="SM00530">
    <property type="entry name" value="HTH_XRE"/>
    <property type="match status" value="1"/>
</dbReference>
<organism evidence="2 3">
    <name type="scientific">Umezawaea tangerina</name>
    <dbReference type="NCBI Taxonomy" id="84725"/>
    <lineage>
        <taxon>Bacteria</taxon>
        <taxon>Bacillati</taxon>
        <taxon>Actinomycetota</taxon>
        <taxon>Actinomycetes</taxon>
        <taxon>Pseudonocardiales</taxon>
        <taxon>Pseudonocardiaceae</taxon>
        <taxon>Umezawaea</taxon>
    </lineage>
</organism>
<feature type="domain" description="HTH cro/C1-type" evidence="1">
    <location>
        <begin position="37"/>
        <end position="88"/>
    </location>
</feature>
<dbReference type="PROSITE" id="PS50943">
    <property type="entry name" value="HTH_CROC1"/>
    <property type="match status" value="1"/>
</dbReference>
<reference evidence="2 3" key="1">
    <citation type="submission" date="2018-03" db="EMBL/GenBank/DDBJ databases">
        <title>Genomic Encyclopedia of Archaeal and Bacterial Type Strains, Phase II (KMG-II): from individual species to whole genera.</title>
        <authorList>
            <person name="Goeker M."/>
        </authorList>
    </citation>
    <scope>NUCLEOTIDE SEQUENCE [LARGE SCALE GENOMIC DNA]</scope>
    <source>
        <strain evidence="2 3">DSM 44720</strain>
    </source>
</reference>
<dbReference type="Pfam" id="PF13560">
    <property type="entry name" value="HTH_31"/>
    <property type="match status" value="1"/>
</dbReference>
<evidence type="ECO:0000313" key="2">
    <source>
        <dbReference type="EMBL" id="PRY39435.1"/>
    </source>
</evidence>
<dbReference type="Gene3D" id="3.30.450.180">
    <property type="match status" value="1"/>
</dbReference>
<dbReference type="Gene3D" id="1.10.260.40">
    <property type="entry name" value="lambda repressor-like DNA-binding domains"/>
    <property type="match status" value="1"/>
</dbReference>
<dbReference type="SUPFAM" id="SSF47413">
    <property type="entry name" value="lambda repressor-like DNA-binding domains"/>
    <property type="match status" value="1"/>
</dbReference>
<dbReference type="InterPro" id="IPR041413">
    <property type="entry name" value="MLTR_LBD"/>
</dbReference>
<dbReference type="InterPro" id="IPR010982">
    <property type="entry name" value="Lambda_DNA-bd_dom_sf"/>
</dbReference>
<gene>
    <name evidence="2" type="ORF">CLV43_10718</name>
</gene>
<dbReference type="Pfam" id="PF17765">
    <property type="entry name" value="MLTR_LBD"/>
    <property type="match status" value="1"/>
</dbReference>
<accession>A0A2T0T187</accession>
<dbReference type="InterPro" id="IPR001387">
    <property type="entry name" value="Cro/C1-type_HTH"/>
</dbReference>
<comment type="caution">
    <text evidence="2">The sequence shown here is derived from an EMBL/GenBank/DDBJ whole genome shotgun (WGS) entry which is preliminary data.</text>
</comment>
<dbReference type="EMBL" id="PVTF01000007">
    <property type="protein sequence ID" value="PRY39435.1"/>
    <property type="molecule type" value="Genomic_DNA"/>
</dbReference>
<dbReference type="AlphaFoldDB" id="A0A2T0T187"/>
<keyword evidence="3" id="KW-1185">Reference proteome</keyword>
<dbReference type="CDD" id="cd00093">
    <property type="entry name" value="HTH_XRE"/>
    <property type="match status" value="1"/>
</dbReference>
<dbReference type="PANTHER" id="PTHR35010">
    <property type="entry name" value="BLL4672 PROTEIN-RELATED"/>
    <property type="match status" value="1"/>
</dbReference>
<evidence type="ECO:0000259" key="1">
    <source>
        <dbReference type="PROSITE" id="PS50943"/>
    </source>
</evidence>
<dbReference type="RefSeq" id="WP_106189397.1">
    <property type="nucleotide sequence ID" value="NZ_PVTF01000007.1"/>
</dbReference>
<evidence type="ECO:0000313" key="3">
    <source>
        <dbReference type="Proteomes" id="UP000239494"/>
    </source>
</evidence>
<name>A0A2T0T187_9PSEU</name>